<dbReference type="KEGG" id="aoz:HUE56_25560"/>
<evidence type="ECO:0000256" key="1">
    <source>
        <dbReference type="SAM" id="MobiDB-lite"/>
    </source>
</evidence>
<dbReference type="NCBIfam" id="NF040826">
    <property type="entry name" value="lxa_BCAM0308"/>
    <property type="match status" value="1"/>
</dbReference>
<protein>
    <submittedName>
        <fullName evidence="2">ATPase</fullName>
    </submittedName>
</protein>
<sequence>MGQKPQNSRSVIDDRLQPERRDRLIQEKEHDPYKSDLKPADPSVCSRCHAVYEDGCWRWGARPADATETVCQACQRIEERTPAGILSMSGAFVQAHRAEIVAQVRHQEKVETAEHPLNRIMDIHDTADGINVTTTDLHLPRRIAEALDRHHQGEVTWKYAEGECFLRVNWHAD</sequence>
<evidence type="ECO:0000313" key="3">
    <source>
        <dbReference type="Proteomes" id="UP000509702"/>
    </source>
</evidence>
<keyword evidence="3" id="KW-1185">Reference proteome</keyword>
<keyword evidence="2" id="KW-0614">Plasmid</keyword>
<gene>
    <name evidence="2" type="ORF">HUE56_25560</name>
</gene>
<geneLocation type="plasmid" evidence="2 3">
    <name>unnamed6</name>
</geneLocation>
<feature type="compositionally biased region" description="Basic and acidic residues" evidence="1">
    <location>
        <begin position="11"/>
        <end position="39"/>
    </location>
</feature>
<dbReference type="EMBL" id="CP054621">
    <property type="protein sequence ID" value="QKS53885.1"/>
    <property type="molecule type" value="Genomic_DNA"/>
</dbReference>
<feature type="region of interest" description="Disordered" evidence="1">
    <location>
        <begin position="1"/>
        <end position="40"/>
    </location>
</feature>
<accession>A0A6N1APZ0</accession>
<evidence type="ECO:0000313" key="2">
    <source>
        <dbReference type="EMBL" id="QKS53885.1"/>
    </source>
</evidence>
<dbReference type="RefSeq" id="WP_149199544.1">
    <property type="nucleotide sequence ID" value="NZ_BSOV01000002.1"/>
</dbReference>
<dbReference type="InterPro" id="IPR047706">
    <property type="entry name" value="BCAM0308-like"/>
</dbReference>
<proteinExistence type="predicted"/>
<organism evidence="2 3">
    <name type="scientific">Azospirillum oryzae</name>
    <dbReference type="NCBI Taxonomy" id="286727"/>
    <lineage>
        <taxon>Bacteria</taxon>
        <taxon>Pseudomonadati</taxon>
        <taxon>Pseudomonadota</taxon>
        <taxon>Alphaproteobacteria</taxon>
        <taxon>Rhodospirillales</taxon>
        <taxon>Azospirillaceae</taxon>
        <taxon>Azospirillum</taxon>
    </lineage>
</organism>
<name>A0A6N1APZ0_9PROT</name>
<dbReference type="AlphaFoldDB" id="A0A6N1APZ0"/>
<feature type="compositionally biased region" description="Polar residues" evidence="1">
    <location>
        <begin position="1"/>
        <end position="10"/>
    </location>
</feature>
<reference evidence="2 3" key="1">
    <citation type="submission" date="2020-06" db="EMBL/GenBank/DDBJ databases">
        <title>Complete genome of Azosprillum oryzae KACC14407.</title>
        <authorList>
            <person name="Kim M."/>
            <person name="Park Y.-J."/>
            <person name="Shin J.-H."/>
        </authorList>
    </citation>
    <scope>NUCLEOTIDE SEQUENCE [LARGE SCALE GENOMIC DNA]</scope>
    <source>
        <strain evidence="2 3">KACC 14407</strain>
        <plasmid evidence="2 3">unnamed6</plasmid>
    </source>
</reference>
<dbReference type="OrthoDB" id="9785278at2"/>
<dbReference type="Proteomes" id="UP000509702">
    <property type="component" value="Plasmid unnamed6"/>
</dbReference>